<keyword evidence="1" id="KW-0732">Signal</keyword>
<dbReference type="Proteomes" id="UP001500630">
    <property type="component" value="Unassembled WGS sequence"/>
</dbReference>
<feature type="signal peptide" evidence="1">
    <location>
        <begin position="1"/>
        <end position="20"/>
    </location>
</feature>
<protein>
    <submittedName>
        <fullName evidence="2">Uncharacterized protein</fullName>
    </submittedName>
</protein>
<dbReference type="RefSeq" id="WP_345562038.1">
    <property type="nucleotide sequence ID" value="NZ_BAABDQ010000005.1"/>
</dbReference>
<evidence type="ECO:0000313" key="3">
    <source>
        <dbReference type="Proteomes" id="UP001500630"/>
    </source>
</evidence>
<proteinExistence type="predicted"/>
<evidence type="ECO:0000256" key="1">
    <source>
        <dbReference type="SAM" id="SignalP"/>
    </source>
</evidence>
<organism evidence="2 3">
    <name type="scientific">Nonomuraea rosea</name>
    <dbReference type="NCBI Taxonomy" id="638574"/>
    <lineage>
        <taxon>Bacteria</taxon>
        <taxon>Bacillati</taxon>
        <taxon>Actinomycetota</taxon>
        <taxon>Actinomycetes</taxon>
        <taxon>Streptosporangiales</taxon>
        <taxon>Streptosporangiaceae</taxon>
        <taxon>Nonomuraea</taxon>
    </lineage>
</organism>
<feature type="chain" id="PRO_5046060418" evidence="1">
    <location>
        <begin position="21"/>
        <end position="194"/>
    </location>
</feature>
<comment type="caution">
    <text evidence="2">The sequence shown here is derived from an EMBL/GenBank/DDBJ whole genome shotgun (WGS) entry which is preliminary data.</text>
</comment>
<reference evidence="3" key="1">
    <citation type="journal article" date="2019" name="Int. J. Syst. Evol. Microbiol.">
        <title>The Global Catalogue of Microorganisms (GCM) 10K type strain sequencing project: providing services to taxonomists for standard genome sequencing and annotation.</title>
        <authorList>
            <consortium name="The Broad Institute Genomics Platform"/>
            <consortium name="The Broad Institute Genome Sequencing Center for Infectious Disease"/>
            <person name="Wu L."/>
            <person name="Ma J."/>
        </authorList>
    </citation>
    <scope>NUCLEOTIDE SEQUENCE [LARGE SCALE GENOMIC DNA]</scope>
    <source>
        <strain evidence="3">JCM 17326</strain>
    </source>
</reference>
<accession>A0ABP6W987</accession>
<gene>
    <name evidence="2" type="ORF">GCM10022419_029720</name>
</gene>
<keyword evidence="3" id="KW-1185">Reference proteome</keyword>
<dbReference type="EMBL" id="BAABDQ010000005">
    <property type="protein sequence ID" value="GAA3547524.1"/>
    <property type="molecule type" value="Genomic_DNA"/>
</dbReference>
<sequence>MHFAARVILGVTAATMVAVAAPVAADATATPATSATTSHKTFWGPYHSSDHKAAASGSVTVDQKRSKHWTWKWALVKKWVCKKDRKGDRHCKWVVKKVKKWTWEWRTDHFHTVHSTLTNDKWWGKRKCAWETFKVVNKDGSAFFKSFANCSKRPKDFSLSGKNAAHIYVDVSRGDRHRPTGYHSGWKDVYVAAA</sequence>
<evidence type="ECO:0000313" key="2">
    <source>
        <dbReference type="EMBL" id="GAA3547524.1"/>
    </source>
</evidence>
<name>A0ABP6W987_9ACTN</name>